<evidence type="ECO:0008006" key="4">
    <source>
        <dbReference type="Google" id="ProtNLM"/>
    </source>
</evidence>
<proteinExistence type="predicted"/>
<dbReference type="Proteomes" id="UP000469385">
    <property type="component" value="Unassembled WGS sequence"/>
</dbReference>
<gene>
    <name evidence="2" type="ORF">GON04_18660</name>
</gene>
<dbReference type="NCBIfam" id="TIGR02913">
    <property type="entry name" value="HAF_rpt"/>
    <property type="match status" value="3"/>
</dbReference>
<organism evidence="2 3">
    <name type="scientific">Ramlibacter pinisoli</name>
    <dbReference type="NCBI Taxonomy" id="2682844"/>
    <lineage>
        <taxon>Bacteria</taxon>
        <taxon>Pseudomonadati</taxon>
        <taxon>Pseudomonadota</taxon>
        <taxon>Betaproteobacteria</taxon>
        <taxon>Burkholderiales</taxon>
        <taxon>Comamonadaceae</taxon>
        <taxon>Ramlibacter</taxon>
    </lineage>
</organism>
<reference evidence="2 3" key="1">
    <citation type="submission" date="2019-12" db="EMBL/GenBank/DDBJ databases">
        <authorList>
            <person name="Huq M.A."/>
        </authorList>
    </citation>
    <scope>NUCLEOTIDE SEQUENCE [LARGE SCALE GENOMIC DNA]</scope>
    <source>
        <strain evidence="2 3">MAH-25</strain>
    </source>
</reference>
<dbReference type="EMBL" id="WSEL01000009">
    <property type="protein sequence ID" value="MVQ31486.1"/>
    <property type="molecule type" value="Genomic_DNA"/>
</dbReference>
<feature type="region of interest" description="Disordered" evidence="1">
    <location>
        <begin position="38"/>
        <end position="79"/>
    </location>
</feature>
<keyword evidence="3" id="KW-1185">Reference proteome</keyword>
<accession>A0A6N8IZW8</accession>
<protein>
    <recommendedName>
        <fullName evidence="4">HAF repeat-containing protein</fullName>
    </recommendedName>
</protein>
<feature type="compositionally biased region" description="Low complexity" evidence="1">
    <location>
        <begin position="46"/>
        <end position="70"/>
    </location>
</feature>
<comment type="caution">
    <text evidence="2">The sequence shown here is derived from an EMBL/GenBank/DDBJ whole genome shotgun (WGS) entry which is preliminary data.</text>
</comment>
<evidence type="ECO:0000256" key="1">
    <source>
        <dbReference type="SAM" id="MobiDB-lite"/>
    </source>
</evidence>
<dbReference type="RefSeq" id="WP_157399531.1">
    <property type="nucleotide sequence ID" value="NZ_WSEL01000009.1"/>
</dbReference>
<dbReference type="InterPro" id="IPR014262">
    <property type="entry name" value="HAF_rpt"/>
</dbReference>
<sequence>MQSTSPSRPEGPLGSRCRRWLVAGALAAVVAACGGGSGDDAGRQVTGASTSTGAPAALGTAPGNGTAVPITPSPTPAPTATTTFTVRVLDADGQAGPLALNAAGQVAFTVARNDGLRAMVFNGTSVVEVAGPTSRATALNANGQVTGEIRSASGGSRAYLWTAPGPATDLATASGNTSIGEAVNAAGQVTGSLTVGSQRARAFLWSPTTPMALLENIGGATNPTGSSEAVQINEGGAVIGNATTPTGAVHAVQWRTGQRVRDLGTLGGRDSSARATNTAGDVVGHADTAVLGQRLAFVATVAGTMRSLGALGGKNSSAAAINDLGQVAGEAETTANATRAFLWEPTGGGTMRNLGTLGGANSTAVAIGPTGQVCGSSETADGLPHAFLWSVAEGMVDLNNRLASASAGLVVQHCIALAGRSVLALSTAGLVLLQPTPAR</sequence>
<evidence type="ECO:0000313" key="2">
    <source>
        <dbReference type="EMBL" id="MVQ31486.1"/>
    </source>
</evidence>
<name>A0A6N8IZW8_9BURK</name>
<evidence type="ECO:0000313" key="3">
    <source>
        <dbReference type="Proteomes" id="UP000469385"/>
    </source>
</evidence>
<dbReference type="AlphaFoldDB" id="A0A6N8IZW8"/>